<dbReference type="EMBL" id="WHOB01000064">
    <property type="protein sequence ID" value="NOU81540.1"/>
    <property type="molecule type" value="Genomic_DNA"/>
</dbReference>
<protein>
    <submittedName>
        <fullName evidence="2">Uncharacterized protein</fullName>
    </submittedName>
</protein>
<evidence type="ECO:0000313" key="3">
    <source>
        <dbReference type="Proteomes" id="UP000596857"/>
    </source>
</evidence>
<accession>A0ABX1YKG1</accession>
<organism evidence="2 3">
    <name type="scientific">Paenibacillus phytohabitans</name>
    <dbReference type="NCBI Taxonomy" id="2654978"/>
    <lineage>
        <taxon>Bacteria</taxon>
        <taxon>Bacillati</taxon>
        <taxon>Bacillota</taxon>
        <taxon>Bacilli</taxon>
        <taxon>Bacillales</taxon>
        <taxon>Paenibacillaceae</taxon>
        <taxon>Paenibacillus</taxon>
    </lineage>
</organism>
<evidence type="ECO:0000256" key="1">
    <source>
        <dbReference type="SAM" id="Phobius"/>
    </source>
</evidence>
<keyword evidence="1" id="KW-0812">Transmembrane</keyword>
<keyword evidence="1" id="KW-0472">Membrane</keyword>
<dbReference type="RefSeq" id="WP_171719009.1">
    <property type="nucleotide sequence ID" value="NZ_WHOB01000064.1"/>
</dbReference>
<sequence>MLKKLTQAVQGTKGKAGKMKKFVAALSITGGTSVYMALPTFAATGGDLATVTGSLTDGAGEMKTNGITIVTVVIGILIIFFGIGWLIAVFRKNMNKAN</sequence>
<feature type="transmembrane region" description="Helical" evidence="1">
    <location>
        <begin position="66"/>
        <end position="90"/>
    </location>
</feature>
<comment type="caution">
    <text evidence="2">The sequence shown here is derived from an EMBL/GenBank/DDBJ whole genome shotgun (WGS) entry which is preliminary data.</text>
</comment>
<proteinExistence type="predicted"/>
<keyword evidence="1" id="KW-1133">Transmembrane helix</keyword>
<gene>
    <name evidence="2" type="ORF">GC101_22005</name>
</gene>
<name>A0ABX1YKG1_9BACL</name>
<evidence type="ECO:0000313" key="2">
    <source>
        <dbReference type="EMBL" id="NOU81540.1"/>
    </source>
</evidence>
<reference evidence="2 3" key="1">
    <citation type="submission" date="2019-10" db="EMBL/GenBank/DDBJ databases">
        <title>Description of Paenibacillus terricola sp. nov.</title>
        <authorList>
            <person name="Carlier A."/>
            <person name="Qi S."/>
        </authorList>
    </citation>
    <scope>NUCLEOTIDE SEQUENCE [LARGE SCALE GENOMIC DNA]</scope>
    <source>
        <strain evidence="2 3">LMG 31459</strain>
    </source>
</reference>
<dbReference type="Proteomes" id="UP000596857">
    <property type="component" value="Unassembled WGS sequence"/>
</dbReference>
<keyword evidence="3" id="KW-1185">Reference proteome</keyword>